<comment type="caution">
    <text evidence="1">The sequence shown here is derived from an EMBL/GenBank/DDBJ whole genome shotgun (WGS) entry which is preliminary data.</text>
</comment>
<organism evidence="1 2">
    <name type="scientific">Dietzia cinnamea</name>
    <dbReference type="NCBI Taxonomy" id="321318"/>
    <lineage>
        <taxon>Bacteria</taxon>
        <taxon>Bacillati</taxon>
        <taxon>Actinomycetota</taxon>
        <taxon>Actinomycetes</taxon>
        <taxon>Mycobacteriales</taxon>
        <taxon>Dietziaceae</taxon>
        <taxon>Dietzia</taxon>
    </lineage>
</organism>
<gene>
    <name evidence="1" type="ORF">M3D93_07165</name>
</gene>
<dbReference type="RefSeq" id="WP_246830958.1">
    <property type="nucleotide sequence ID" value="NZ_JALXRO010000030.1"/>
</dbReference>
<dbReference type="InterPro" id="IPR036412">
    <property type="entry name" value="HAD-like_sf"/>
</dbReference>
<dbReference type="Gene3D" id="3.40.50.1000">
    <property type="entry name" value="HAD superfamily/HAD-like"/>
    <property type="match status" value="1"/>
</dbReference>
<evidence type="ECO:0000313" key="2">
    <source>
        <dbReference type="Proteomes" id="UP001206890"/>
    </source>
</evidence>
<dbReference type="GO" id="GO:0016787">
    <property type="term" value="F:hydrolase activity"/>
    <property type="evidence" value="ECO:0007669"/>
    <property type="project" value="UniProtKB-KW"/>
</dbReference>
<dbReference type="SUPFAM" id="SSF56784">
    <property type="entry name" value="HAD-like"/>
    <property type="match status" value="1"/>
</dbReference>
<reference evidence="1" key="1">
    <citation type="submission" date="2022-04" db="EMBL/GenBank/DDBJ databases">
        <title>Human microbiome associated bacterial genomes.</title>
        <authorList>
            <person name="Sandstrom S."/>
            <person name="Salamzade R."/>
            <person name="Kalan L.R."/>
        </authorList>
    </citation>
    <scope>NUCLEOTIDE SEQUENCE</scope>
    <source>
        <strain evidence="1">P3-SID1762</strain>
    </source>
</reference>
<name>A0AAW5Q7G9_9ACTN</name>
<keyword evidence="1" id="KW-0378">Hydrolase</keyword>
<dbReference type="EMBL" id="JALXTC010000025">
    <property type="protein sequence ID" value="MCT2117535.1"/>
    <property type="molecule type" value="Genomic_DNA"/>
</dbReference>
<evidence type="ECO:0000313" key="1">
    <source>
        <dbReference type="EMBL" id="MCT2117535.1"/>
    </source>
</evidence>
<dbReference type="InterPro" id="IPR023214">
    <property type="entry name" value="HAD_sf"/>
</dbReference>
<dbReference type="AlphaFoldDB" id="A0AAW5Q7G9"/>
<dbReference type="Pfam" id="PF13242">
    <property type="entry name" value="Hydrolase_like"/>
    <property type="match status" value="1"/>
</dbReference>
<sequence>MEQQQRAVGLQRVPDGVEVLAFDVGETLIDESRMWAEHAREVGASPFTLMATLGALIERGRDHREVWAALGTRTPTRPVIPTLSDSRHAGVGPERIMYVGDRLDNDIRPARAAGMRTAFLRRGPWGLIQSRRHTVAADLVLDSLEQLTGLLTERGMGPCP</sequence>
<protein>
    <submittedName>
        <fullName evidence="1">HAD hydrolase-like protein</fullName>
    </submittedName>
</protein>
<proteinExistence type="predicted"/>
<dbReference type="Proteomes" id="UP001206890">
    <property type="component" value="Unassembled WGS sequence"/>
</dbReference>
<accession>A0AAW5Q7G9</accession>